<dbReference type="AlphaFoldDB" id="A0A485LZR6"/>
<dbReference type="EMBL" id="CAADRM010000086">
    <property type="protein sequence ID" value="VFU14037.1"/>
    <property type="molecule type" value="Genomic_DNA"/>
</dbReference>
<proteinExistence type="predicted"/>
<sequence>MQSAQVLIQRNLQRARYSLPFFDPGLRDLITLIPPLLSEGSPSVGIYGRPGCSAREYKLLAGYLGRKPAIIADRLPDRVLIESLIALPMPSLAGRHSTSLMLVCLLRDEDYGEEVRAKIASVAQVFEKIGTPLTGVVGTGPLGQLLVYDIMRTGIVLAGKHPVTNKNAASDACIYIGGLPGIITEMHEPARRREWNPFSHYLDNQTAEFIRKKDYPSALSAPSANPFIIPYLHMLHHHEEHMDRGQIEKMRMSLLGLFSSFPPTREFMQGLRAAWKMDSVPEDFRGLDFTGALRLRKWIVPLERDELPVFSWPPSMSFELDRLDLVQERRNWGIAQTREFRHAHAWVVLTWAALAGLAGRATRITAPRELHMKPSARNILLEGIDALLLGKDSLIPQDHLQGAIHLKEGRFFFSSGPFAILEKGNKHCIELFETIKKKALLDDINLGKDRKKE</sequence>
<gene>
    <name evidence="1" type="ORF">SCFA_240010</name>
</gene>
<evidence type="ECO:0000313" key="1">
    <source>
        <dbReference type="EMBL" id="VFU14037.1"/>
    </source>
</evidence>
<accession>A0A485LZR6</accession>
<reference evidence="1" key="1">
    <citation type="submission" date="2019-03" db="EMBL/GenBank/DDBJ databases">
        <authorList>
            <person name="Hao L."/>
        </authorList>
    </citation>
    <scope>NUCLEOTIDE SEQUENCE</scope>
</reference>
<protein>
    <submittedName>
        <fullName evidence="1">Uncharacterized protein</fullName>
    </submittedName>
</protein>
<organism evidence="1">
    <name type="scientific">anaerobic digester metagenome</name>
    <dbReference type="NCBI Taxonomy" id="1263854"/>
    <lineage>
        <taxon>unclassified sequences</taxon>
        <taxon>metagenomes</taxon>
        <taxon>ecological metagenomes</taxon>
    </lineage>
</organism>
<name>A0A485LZR6_9ZZZZ</name>